<dbReference type="EMBL" id="JAVIJP010000032">
    <property type="protein sequence ID" value="KAL3633063.1"/>
    <property type="molecule type" value="Genomic_DNA"/>
</dbReference>
<dbReference type="SUPFAM" id="SSF54236">
    <property type="entry name" value="Ubiquitin-like"/>
    <property type="match status" value="1"/>
</dbReference>
<name>A0ABD3CTQ2_9LAMI</name>
<evidence type="ECO:0000313" key="2">
    <source>
        <dbReference type="EMBL" id="KAL3633063.1"/>
    </source>
</evidence>
<dbReference type="PANTHER" id="PTHR14942">
    <property type="entry name" value="U11/U12 SMALL NUCLEAR RIBONUCLEOPROTEIN 25 KDA PROTEIN"/>
    <property type="match status" value="1"/>
</dbReference>
<sequence length="200" mass="23080">MVNKCLPETKIKIVPTKILKPFSFYNNKSFTYRKLPEQLLKLSVLKLDGSNFGINVARNATVARVKSAIEDEFNISCKDEMNELWSLVWSHFCLCYEGQKLMNDKACIRKYGIKDGDQLEFVQHLRIDHAPTFEPKHCSVENMRDAIVNITIEDRNAELEYNLDHDLVFLVSKSQPTTHSLKELLSCSRLIGRSKRKATQ</sequence>
<protein>
    <recommendedName>
        <fullName evidence="1">Ubiquitin-like domain-containing protein</fullName>
    </recommendedName>
</protein>
<reference evidence="3" key="1">
    <citation type="journal article" date="2024" name="IScience">
        <title>Strigolactones Initiate the Formation of Haustorium-like Structures in Castilleja.</title>
        <authorList>
            <person name="Buerger M."/>
            <person name="Peterson D."/>
            <person name="Chory J."/>
        </authorList>
    </citation>
    <scope>NUCLEOTIDE SEQUENCE [LARGE SCALE GENOMIC DNA]</scope>
</reference>
<dbReference type="InterPro" id="IPR029071">
    <property type="entry name" value="Ubiquitin-like_domsf"/>
</dbReference>
<evidence type="ECO:0000259" key="1">
    <source>
        <dbReference type="SMART" id="SM00213"/>
    </source>
</evidence>
<dbReference type="AlphaFoldDB" id="A0ABD3CTQ2"/>
<dbReference type="Proteomes" id="UP001632038">
    <property type="component" value="Unassembled WGS sequence"/>
</dbReference>
<dbReference type="InterPro" id="IPR000626">
    <property type="entry name" value="Ubiquitin-like_dom"/>
</dbReference>
<dbReference type="SMART" id="SM00213">
    <property type="entry name" value="UBQ"/>
    <property type="match status" value="1"/>
</dbReference>
<dbReference type="Pfam" id="PF18036">
    <property type="entry name" value="Ubiquitin_4"/>
    <property type="match status" value="1"/>
</dbReference>
<dbReference type="InterPro" id="IPR039690">
    <property type="entry name" value="SNRNP25"/>
</dbReference>
<organism evidence="2 3">
    <name type="scientific">Castilleja foliolosa</name>
    <dbReference type="NCBI Taxonomy" id="1961234"/>
    <lineage>
        <taxon>Eukaryota</taxon>
        <taxon>Viridiplantae</taxon>
        <taxon>Streptophyta</taxon>
        <taxon>Embryophyta</taxon>
        <taxon>Tracheophyta</taxon>
        <taxon>Spermatophyta</taxon>
        <taxon>Magnoliopsida</taxon>
        <taxon>eudicotyledons</taxon>
        <taxon>Gunneridae</taxon>
        <taxon>Pentapetalae</taxon>
        <taxon>asterids</taxon>
        <taxon>lamiids</taxon>
        <taxon>Lamiales</taxon>
        <taxon>Orobanchaceae</taxon>
        <taxon>Pedicularideae</taxon>
        <taxon>Castillejinae</taxon>
        <taxon>Castilleja</taxon>
    </lineage>
</organism>
<feature type="domain" description="Ubiquitin-like" evidence="1">
    <location>
        <begin position="40"/>
        <end position="124"/>
    </location>
</feature>
<dbReference type="InterPro" id="IPR040610">
    <property type="entry name" value="SNRNP25_ubiquitin"/>
</dbReference>
<comment type="caution">
    <text evidence="2">The sequence shown here is derived from an EMBL/GenBank/DDBJ whole genome shotgun (WGS) entry which is preliminary data.</text>
</comment>
<keyword evidence="3" id="KW-1185">Reference proteome</keyword>
<gene>
    <name evidence="2" type="ORF">CASFOL_026047</name>
</gene>
<dbReference type="PANTHER" id="PTHR14942:SF9">
    <property type="entry name" value="OS02G0188500 PROTEIN"/>
    <property type="match status" value="1"/>
</dbReference>
<evidence type="ECO:0000313" key="3">
    <source>
        <dbReference type="Proteomes" id="UP001632038"/>
    </source>
</evidence>
<accession>A0ABD3CTQ2</accession>
<proteinExistence type="predicted"/>
<dbReference type="Gene3D" id="3.10.20.90">
    <property type="entry name" value="Phosphatidylinositol 3-kinase Catalytic Subunit, Chain A, domain 1"/>
    <property type="match status" value="1"/>
</dbReference>
<dbReference type="CDD" id="cd17058">
    <property type="entry name" value="Ubl_SNRNP25"/>
    <property type="match status" value="1"/>
</dbReference>